<dbReference type="OrthoDB" id="10305535at2759"/>
<dbReference type="RefSeq" id="XP_040753636.1">
    <property type="nucleotide sequence ID" value="XM_040892390.1"/>
</dbReference>
<reference evidence="1 2" key="1">
    <citation type="journal article" date="2018" name="Proc. Natl. Acad. Sci. U.S.A.">
        <title>Linking secondary metabolites to gene clusters through genome sequencing of six diverse Aspergillus species.</title>
        <authorList>
            <person name="Kaerboelling I."/>
            <person name="Vesth T.C."/>
            <person name="Frisvad J.C."/>
            <person name="Nybo J.L."/>
            <person name="Theobald S."/>
            <person name="Kuo A."/>
            <person name="Bowyer P."/>
            <person name="Matsuda Y."/>
            <person name="Mondo S."/>
            <person name="Lyhne E.K."/>
            <person name="Kogle M.E."/>
            <person name="Clum A."/>
            <person name="Lipzen A."/>
            <person name="Salamov A."/>
            <person name="Ngan C.Y."/>
            <person name="Daum C."/>
            <person name="Chiniquy J."/>
            <person name="Barry K."/>
            <person name="LaButti K."/>
            <person name="Haridas S."/>
            <person name="Simmons B.A."/>
            <person name="Magnuson J.K."/>
            <person name="Mortensen U.H."/>
            <person name="Larsen T.O."/>
            <person name="Grigoriev I.V."/>
            <person name="Baker S.E."/>
            <person name="Andersen M.R."/>
        </authorList>
    </citation>
    <scope>NUCLEOTIDE SEQUENCE [LARGE SCALE GENOMIC DNA]</scope>
    <source>
        <strain evidence="1 2">IBT 24754</strain>
    </source>
</reference>
<gene>
    <name evidence="1" type="ORF">P175DRAFT_0126294</name>
</gene>
<protein>
    <submittedName>
        <fullName evidence="1">Uncharacterized protein</fullName>
    </submittedName>
</protein>
<name>A0A2T5M128_9EURO</name>
<proteinExistence type="predicted"/>
<dbReference type="EMBL" id="MSFN02000002">
    <property type="protein sequence ID" value="PTU22244.1"/>
    <property type="molecule type" value="Genomic_DNA"/>
</dbReference>
<evidence type="ECO:0000313" key="2">
    <source>
        <dbReference type="Proteomes" id="UP000244073"/>
    </source>
</evidence>
<dbReference type="AlphaFoldDB" id="A0A2T5M128"/>
<dbReference type="VEuPathDB" id="FungiDB:P175DRAFT_0126294"/>
<comment type="caution">
    <text evidence="1">The sequence shown here is derived from an EMBL/GenBank/DDBJ whole genome shotgun (WGS) entry which is preliminary data.</text>
</comment>
<evidence type="ECO:0000313" key="1">
    <source>
        <dbReference type="EMBL" id="PTU22244.1"/>
    </source>
</evidence>
<organism evidence="1 2">
    <name type="scientific">Aspergillus ochraceoroseus IBT 24754</name>
    <dbReference type="NCBI Taxonomy" id="1392256"/>
    <lineage>
        <taxon>Eukaryota</taxon>
        <taxon>Fungi</taxon>
        <taxon>Dikarya</taxon>
        <taxon>Ascomycota</taxon>
        <taxon>Pezizomycotina</taxon>
        <taxon>Eurotiomycetes</taxon>
        <taxon>Eurotiomycetidae</taxon>
        <taxon>Eurotiales</taxon>
        <taxon>Aspergillaceae</taxon>
        <taxon>Aspergillus</taxon>
        <taxon>Aspergillus subgen. Nidulantes</taxon>
    </lineage>
</organism>
<dbReference type="GeneID" id="63809272"/>
<sequence length="242" mass="27721">MICFGIAGHAIIPRWLRNLYTSAWDSDDLTDWDYGPGYDHRRLYSPWNGNALASHDPRSARNDTRIYLDKEPSPCGEYRPNSPDCTDNEMPQIPTPANSPQTPDSAYLACAPARPQTPALPEIRKDQPLPRAYFGRLRPKRMGDTRYHSTRSTSREQGPWNLPVIDEAMLVLDTSQSCKYEGVLFGSSIESSLILRIEGRGRFCCPLSYFNRQDTALLRWKLGLLLPQDEWADIRKYGFVWH</sequence>
<accession>A0A2T5M128</accession>
<dbReference type="Proteomes" id="UP000244073">
    <property type="component" value="Unassembled WGS sequence"/>
</dbReference>